<protein>
    <submittedName>
        <fullName evidence="2">Hemerythrin</fullName>
    </submittedName>
</protein>
<name>A0A8J3THC4_9ACTN</name>
<reference evidence="2" key="1">
    <citation type="submission" date="2021-01" db="EMBL/GenBank/DDBJ databases">
        <title>Whole genome shotgun sequence of Planosporangium mesophilum NBRC 109066.</title>
        <authorList>
            <person name="Komaki H."/>
            <person name="Tamura T."/>
        </authorList>
    </citation>
    <scope>NUCLEOTIDE SEQUENCE</scope>
    <source>
        <strain evidence="2">NBRC 109066</strain>
    </source>
</reference>
<dbReference type="PANTHER" id="PTHR35585:SF1">
    <property type="entry name" value="HHE DOMAIN PROTEIN (AFU_ORTHOLOGUE AFUA_4G00730)"/>
    <property type="match status" value="1"/>
</dbReference>
<feature type="domain" description="Hemerythrin-like" evidence="1">
    <location>
        <begin position="9"/>
        <end position="123"/>
    </location>
</feature>
<dbReference type="CDD" id="cd12108">
    <property type="entry name" value="Hr-like"/>
    <property type="match status" value="1"/>
</dbReference>
<dbReference type="PANTHER" id="PTHR35585">
    <property type="entry name" value="HHE DOMAIN PROTEIN (AFU_ORTHOLOGUE AFUA_4G00730)"/>
    <property type="match status" value="1"/>
</dbReference>
<evidence type="ECO:0000259" key="1">
    <source>
        <dbReference type="Pfam" id="PF01814"/>
    </source>
</evidence>
<dbReference type="RefSeq" id="WP_168117532.1">
    <property type="nucleotide sequence ID" value="NZ_BOON01000008.1"/>
</dbReference>
<evidence type="ECO:0000313" key="3">
    <source>
        <dbReference type="Proteomes" id="UP000599074"/>
    </source>
</evidence>
<dbReference type="EMBL" id="BOON01000008">
    <property type="protein sequence ID" value="GII21495.1"/>
    <property type="molecule type" value="Genomic_DNA"/>
</dbReference>
<comment type="caution">
    <text evidence="2">The sequence shown here is derived from an EMBL/GenBank/DDBJ whole genome shotgun (WGS) entry which is preliminary data.</text>
</comment>
<organism evidence="2 3">
    <name type="scientific">Planosporangium mesophilum</name>
    <dbReference type="NCBI Taxonomy" id="689768"/>
    <lineage>
        <taxon>Bacteria</taxon>
        <taxon>Bacillati</taxon>
        <taxon>Actinomycetota</taxon>
        <taxon>Actinomycetes</taxon>
        <taxon>Micromonosporales</taxon>
        <taxon>Micromonosporaceae</taxon>
        <taxon>Planosporangium</taxon>
    </lineage>
</organism>
<sequence length="189" mass="21750">MTTTREKDVVELLVDQHNQIRQMFGEMDQAQGERKRQVFEDIVRMLAIHETAEEEVVHPVSARVINAGQQIVEQRLHEEDQAKHMLAELYDLGPDKPEFDIRFQALKNAVLQHAEREERDEFSQLREKVDADQLRRMADAVRLAEKTAPTRPHPKTPESAIGNILAGPPLAVFDRVRDAMRKATKGRKD</sequence>
<evidence type="ECO:0000313" key="2">
    <source>
        <dbReference type="EMBL" id="GII21495.1"/>
    </source>
</evidence>
<accession>A0A8J3THC4</accession>
<dbReference type="Pfam" id="PF01814">
    <property type="entry name" value="Hemerythrin"/>
    <property type="match status" value="1"/>
</dbReference>
<dbReference type="InterPro" id="IPR012312">
    <property type="entry name" value="Hemerythrin-like"/>
</dbReference>
<gene>
    <name evidence="2" type="ORF">Pme01_10920</name>
</gene>
<proteinExistence type="predicted"/>
<dbReference type="Proteomes" id="UP000599074">
    <property type="component" value="Unassembled WGS sequence"/>
</dbReference>
<dbReference type="Gene3D" id="1.20.120.520">
    <property type="entry name" value="nmb1532 protein domain like"/>
    <property type="match status" value="1"/>
</dbReference>
<keyword evidence="3" id="KW-1185">Reference proteome</keyword>
<dbReference type="AlphaFoldDB" id="A0A8J3THC4"/>